<dbReference type="Gene3D" id="3.40.50.300">
    <property type="entry name" value="P-loop containing nucleotide triphosphate hydrolases"/>
    <property type="match status" value="1"/>
</dbReference>
<dbReference type="KEGG" id="cinf:CINF_0596"/>
<dbReference type="EMBL" id="CP049075">
    <property type="protein sequence ID" value="QLI05118.1"/>
    <property type="molecule type" value="Genomic_DNA"/>
</dbReference>
<dbReference type="AlphaFoldDB" id="A0A7H9CIN9"/>
<dbReference type="InterPro" id="IPR027417">
    <property type="entry name" value="P-loop_NTPase"/>
</dbReference>
<dbReference type="InterPro" id="IPR017871">
    <property type="entry name" value="ABC_transporter-like_CS"/>
</dbReference>
<evidence type="ECO:0000313" key="6">
    <source>
        <dbReference type="EMBL" id="QLI05118.1"/>
    </source>
</evidence>
<evidence type="ECO:0000313" key="7">
    <source>
        <dbReference type="Proteomes" id="UP000509414"/>
    </source>
</evidence>
<keyword evidence="3" id="KW-0547">Nucleotide-binding</keyword>
<dbReference type="GO" id="GO:0005524">
    <property type="term" value="F:ATP binding"/>
    <property type="evidence" value="ECO:0007669"/>
    <property type="project" value="UniProtKB-KW"/>
</dbReference>
<comment type="similarity">
    <text evidence="1">Belongs to the ABC transporter superfamily.</text>
</comment>
<evidence type="ECO:0000256" key="2">
    <source>
        <dbReference type="ARBA" id="ARBA00022448"/>
    </source>
</evidence>
<accession>A0A7H9CIN9</accession>
<dbReference type="PROSITE" id="PS00211">
    <property type="entry name" value="ABC_TRANSPORTER_1"/>
    <property type="match status" value="1"/>
</dbReference>
<keyword evidence="2" id="KW-0813">Transport</keyword>
<dbReference type="InterPro" id="IPR050153">
    <property type="entry name" value="Metal_Ion_Import_ABC"/>
</dbReference>
<protein>
    <submittedName>
        <fullName evidence="6">Iron ABC transporter, ATP-binding protein</fullName>
    </submittedName>
</protein>
<sequence length="256" mass="28592">MVLSISGLNFNYGKKVILKDLNFNLNQGQTLAILGPNGIGKSTLLRILLSLLPLQSGEIILNGQNFKELGLKERAKLIGYVPQSEKPAFAFKVVDMIMLGKNASIGLFNTPSKKDFEDARQAAILAGCEHLLEQKIDELSGGQMQLVLIARAIISKPKLLIMDEPTSFLDTTHQDEILSLISRLNHQGICVIFSSHYADHVFMVSHQSLLLNGEQGYIYGDTQKILNQQNLYNLFKKEFILAQIEGKTRILPRWSI</sequence>
<evidence type="ECO:0000259" key="5">
    <source>
        <dbReference type="PROSITE" id="PS50893"/>
    </source>
</evidence>
<dbReference type="Pfam" id="PF00005">
    <property type="entry name" value="ABC_tran"/>
    <property type="match status" value="1"/>
</dbReference>
<dbReference type="InterPro" id="IPR003593">
    <property type="entry name" value="AAA+_ATPase"/>
</dbReference>
<dbReference type="PANTHER" id="PTHR42734">
    <property type="entry name" value="METAL TRANSPORT SYSTEM ATP-BINDING PROTEIN TM_0124-RELATED"/>
    <property type="match status" value="1"/>
</dbReference>
<dbReference type="SMART" id="SM00382">
    <property type="entry name" value="AAA"/>
    <property type="match status" value="1"/>
</dbReference>
<dbReference type="Proteomes" id="UP000509414">
    <property type="component" value="Chromosome"/>
</dbReference>
<dbReference type="PANTHER" id="PTHR42734:SF6">
    <property type="entry name" value="MOLYBDATE IMPORT ATP-BINDING PROTEIN MOLC"/>
    <property type="match status" value="1"/>
</dbReference>
<evidence type="ECO:0000256" key="3">
    <source>
        <dbReference type="ARBA" id="ARBA00022741"/>
    </source>
</evidence>
<feature type="domain" description="ABC transporter" evidence="5">
    <location>
        <begin position="3"/>
        <end position="238"/>
    </location>
</feature>
<proteinExistence type="inferred from homology"/>
<evidence type="ECO:0000256" key="1">
    <source>
        <dbReference type="ARBA" id="ARBA00005417"/>
    </source>
</evidence>
<gene>
    <name evidence="6" type="ORF">CINF_0596</name>
</gene>
<keyword evidence="7" id="KW-1185">Reference proteome</keyword>
<dbReference type="RefSeq" id="WP_179975694.1">
    <property type="nucleotide sequence ID" value="NZ_CP049075.1"/>
</dbReference>
<dbReference type="InterPro" id="IPR003439">
    <property type="entry name" value="ABC_transporter-like_ATP-bd"/>
</dbReference>
<name>A0A7H9CIN9_9BACT</name>
<dbReference type="GO" id="GO:0016887">
    <property type="term" value="F:ATP hydrolysis activity"/>
    <property type="evidence" value="ECO:0007669"/>
    <property type="project" value="InterPro"/>
</dbReference>
<dbReference type="PROSITE" id="PS50893">
    <property type="entry name" value="ABC_TRANSPORTER_2"/>
    <property type="match status" value="1"/>
</dbReference>
<dbReference type="FunFam" id="3.40.50.300:FF:000134">
    <property type="entry name" value="Iron-enterobactin ABC transporter ATP-binding protein"/>
    <property type="match status" value="1"/>
</dbReference>
<dbReference type="SUPFAM" id="SSF52540">
    <property type="entry name" value="P-loop containing nucleoside triphosphate hydrolases"/>
    <property type="match status" value="1"/>
</dbReference>
<evidence type="ECO:0000256" key="4">
    <source>
        <dbReference type="ARBA" id="ARBA00022840"/>
    </source>
</evidence>
<keyword evidence="4 6" id="KW-0067">ATP-binding</keyword>
<organism evidence="6 7">
    <name type="scientific">Candidatus Campylobacter infans</name>
    <dbReference type="NCBI Taxonomy" id="2561898"/>
    <lineage>
        <taxon>Bacteria</taxon>
        <taxon>Pseudomonadati</taxon>
        <taxon>Campylobacterota</taxon>
        <taxon>Epsilonproteobacteria</taxon>
        <taxon>Campylobacterales</taxon>
        <taxon>Campylobacteraceae</taxon>
        <taxon>Campylobacter</taxon>
    </lineage>
</organism>
<reference evidence="6 7" key="1">
    <citation type="submission" date="2020-02" db="EMBL/GenBank/DDBJ databases">
        <title>Complete genome sequence of the novel Campylobacter species Candidatus Campylobacter infans.</title>
        <authorList>
            <person name="Duim B."/>
            <person name="Zomer A."/>
            <person name="van der Graaf L."/>
            <person name="Wagenaar J."/>
        </authorList>
    </citation>
    <scope>NUCLEOTIDE SEQUENCE [LARGE SCALE GENOMIC DNA]</scope>
    <source>
        <strain evidence="6 7">19S00001</strain>
    </source>
</reference>